<evidence type="ECO:0000256" key="1">
    <source>
        <dbReference type="SAM" id="MobiDB-lite"/>
    </source>
</evidence>
<comment type="caution">
    <text evidence="2">The sequence shown here is derived from an EMBL/GenBank/DDBJ whole genome shotgun (WGS) entry which is preliminary data.</text>
</comment>
<reference evidence="2 3" key="2">
    <citation type="journal article" date="2017" name="Genome Biol.">
        <title>New reference genome sequences of hot pepper reveal the massive evolution of plant disease-resistance genes by retroduplication.</title>
        <authorList>
            <person name="Kim S."/>
            <person name="Park J."/>
            <person name="Yeom S.I."/>
            <person name="Kim Y.M."/>
            <person name="Seo E."/>
            <person name="Kim K.T."/>
            <person name="Kim M.S."/>
            <person name="Lee J.M."/>
            <person name="Cheong K."/>
            <person name="Shin H.S."/>
            <person name="Kim S.B."/>
            <person name="Han K."/>
            <person name="Lee J."/>
            <person name="Park M."/>
            <person name="Lee H.A."/>
            <person name="Lee H.Y."/>
            <person name="Lee Y."/>
            <person name="Oh S."/>
            <person name="Lee J.H."/>
            <person name="Choi E."/>
            <person name="Choi E."/>
            <person name="Lee S.E."/>
            <person name="Jeon J."/>
            <person name="Kim H."/>
            <person name="Choi G."/>
            <person name="Song H."/>
            <person name="Lee J."/>
            <person name="Lee S.C."/>
            <person name="Kwon J.K."/>
            <person name="Lee H.Y."/>
            <person name="Koo N."/>
            <person name="Hong Y."/>
            <person name="Kim R.W."/>
            <person name="Kang W.H."/>
            <person name="Huh J.H."/>
            <person name="Kang B.C."/>
            <person name="Yang T.J."/>
            <person name="Lee Y.H."/>
            <person name="Bennetzen J.L."/>
            <person name="Choi D."/>
        </authorList>
    </citation>
    <scope>NUCLEOTIDE SEQUENCE [LARGE SCALE GENOMIC DNA]</scope>
    <source>
        <strain evidence="3">cv. CM334</strain>
    </source>
</reference>
<evidence type="ECO:0000313" key="2">
    <source>
        <dbReference type="EMBL" id="PHT68522.1"/>
    </source>
</evidence>
<sequence length="116" mass="12358">MASTTWTGTSHNVVNGPQSSAGNLTSRSGSIVASAGEDMCGASILGECFLANNGLPNTEQFGYNDPRPISGVPTCLYDTLRFDYEYPVDSLEGIVMDQEGANLVRPRVATIELQHC</sequence>
<accession>A0A2G2YFJ5</accession>
<dbReference type="AlphaFoldDB" id="A0A2G2YFJ5"/>
<keyword evidence="3" id="KW-1185">Reference proteome</keyword>
<evidence type="ECO:0000313" key="3">
    <source>
        <dbReference type="Proteomes" id="UP000222542"/>
    </source>
</evidence>
<dbReference type="Gramene" id="PHT68522">
    <property type="protein sequence ID" value="PHT68522"/>
    <property type="gene ID" value="T459_28009"/>
</dbReference>
<name>A0A2G2YFJ5_CAPAN</name>
<organism evidence="2 3">
    <name type="scientific">Capsicum annuum</name>
    <name type="common">Capsicum pepper</name>
    <dbReference type="NCBI Taxonomy" id="4072"/>
    <lineage>
        <taxon>Eukaryota</taxon>
        <taxon>Viridiplantae</taxon>
        <taxon>Streptophyta</taxon>
        <taxon>Embryophyta</taxon>
        <taxon>Tracheophyta</taxon>
        <taxon>Spermatophyta</taxon>
        <taxon>Magnoliopsida</taxon>
        <taxon>eudicotyledons</taxon>
        <taxon>Gunneridae</taxon>
        <taxon>Pentapetalae</taxon>
        <taxon>asterids</taxon>
        <taxon>lamiids</taxon>
        <taxon>Solanales</taxon>
        <taxon>Solanaceae</taxon>
        <taxon>Solanoideae</taxon>
        <taxon>Capsiceae</taxon>
        <taxon>Capsicum</taxon>
    </lineage>
</organism>
<gene>
    <name evidence="2" type="ORF">T459_28009</name>
</gene>
<feature type="region of interest" description="Disordered" evidence="1">
    <location>
        <begin position="1"/>
        <end position="28"/>
    </location>
</feature>
<protein>
    <submittedName>
        <fullName evidence="2">Uncharacterized protein</fullName>
    </submittedName>
</protein>
<proteinExistence type="predicted"/>
<reference evidence="2 3" key="1">
    <citation type="journal article" date="2014" name="Nat. Genet.">
        <title>Genome sequence of the hot pepper provides insights into the evolution of pungency in Capsicum species.</title>
        <authorList>
            <person name="Kim S."/>
            <person name="Park M."/>
            <person name="Yeom S.I."/>
            <person name="Kim Y.M."/>
            <person name="Lee J.M."/>
            <person name="Lee H.A."/>
            <person name="Seo E."/>
            <person name="Choi J."/>
            <person name="Cheong K."/>
            <person name="Kim K.T."/>
            <person name="Jung K."/>
            <person name="Lee G.W."/>
            <person name="Oh S.K."/>
            <person name="Bae C."/>
            <person name="Kim S.B."/>
            <person name="Lee H.Y."/>
            <person name="Kim S.Y."/>
            <person name="Kim M.S."/>
            <person name="Kang B.C."/>
            <person name="Jo Y.D."/>
            <person name="Yang H.B."/>
            <person name="Jeong H.J."/>
            <person name="Kang W.H."/>
            <person name="Kwon J.K."/>
            <person name="Shin C."/>
            <person name="Lim J.Y."/>
            <person name="Park J.H."/>
            <person name="Huh J.H."/>
            <person name="Kim J.S."/>
            <person name="Kim B.D."/>
            <person name="Cohen O."/>
            <person name="Paran I."/>
            <person name="Suh M.C."/>
            <person name="Lee S.B."/>
            <person name="Kim Y.K."/>
            <person name="Shin Y."/>
            <person name="Noh S.J."/>
            <person name="Park J."/>
            <person name="Seo Y.S."/>
            <person name="Kwon S.Y."/>
            <person name="Kim H.A."/>
            <person name="Park J.M."/>
            <person name="Kim H.J."/>
            <person name="Choi S.B."/>
            <person name="Bosland P.W."/>
            <person name="Reeves G."/>
            <person name="Jo S.H."/>
            <person name="Lee B.W."/>
            <person name="Cho H.T."/>
            <person name="Choi H.S."/>
            <person name="Lee M.S."/>
            <person name="Yu Y."/>
            <person name="Do Choi Y."/>
            <person name="Park B.S."/>
            <person name="van Deynze A."/>
            <person name="Ashrafi H."/>
            <person name="Hill T."/>
            <person name="Kim W.T."/>
            <person name="Pai H.S."/>
            <person name="Ahn H.K."/>
            <person name="Yeam I."/>
            <person name="Giovannoni J.J."/>
            <person name="Rose J.K."/>
            <person name="Sorensen I."/>
            <person name="Lee S.J."/>
            <person name="Kim R.W."/>
            <person name="Choi I.Y."/>
            <person name="Choi B.S."/>
            <person name="Lim J.S."/>
            <person name="Lee Y.H."/>
            <person name="Choi D."/>
        </authorList>
    </citation>
    <scope>NUCLEOTIDE SEQUENCE [LARGE SCALE GENOMIC DNA]</scope>
    <source>
        <strain evidence="3">cv. CM334</strain>
    </source>
</reference>
<dbReference type="EMBL" id="AYRZ02000011">
    <property type="protein sequence ID" value="PHT68522.1"/>
    <property type="molecule type" value="Genomic_DNA"/>
</dbReference>
<dbReference type="Proteomes" id="UP000222542">
    <property type="component" value="Unassembled WGS sequence"/>
</dbReference>